<feature type="compositionally biased region" description="Low complexity" evidence="6">
    <location>
        <begin position="1"/>
        <end position="14"/>
    </location>
</feature>
<dbReference type="SUPFAM" id="SSF52540">
    <property type="entry name" value="P-loop containing nucleoside triphosphate hydrolases"/>
    <property type="match status" value="1"/>
</dbReference>
<evidence type="ECO:0000256" key="2">
    <source>
        <dbReference type="ARBA" id="ARBA00022448"/>
    </source>
</evidence>
<dbReference type="PROSITE" id="PS50893">
    <property type="entry name" value="ABC_TRANSPORTER_2"/>
    <property type="match status" value="1"/>
</dbReference>
<evidence type="ECO:0000256" key="5">
    <source>
        <dbReference type="ARBA" id="ARBA00022970"/>
    </source>
</evidence>
<dbReference type="GO" id="GO:0015658">
    <property type="term" value="F:branched-chain amino acid transmembrane transporter activity"/>
    <property type="evidence" value="ECO:0007669"/>
    <property type="project" value="TreeGrafter"/>
</dbReference>
<keyword evidence="2" id="KW-0813">Transport</keyword>
<comment type="similarity">
    <text evidence="1">Belongs to the ABC transporter superfamily.</text>
</comment>
<evidence type="ECO:0000256" key="6">
    <source>
        <dbReference type="SAM" id="MobiDB-lite"/>
    </source>
</evidence>
<sequence length="252" mass="27382">MTLSAAQARAAAPLNPSPSSPAPLLRVQNLNAYYGQSHVLHGVNLHVMPGEVVSLIGRNGAGKTTTLKSIMGVLRSRTGTVSFAGEDLTRLPSNRIAARGLAWVPEERAILSSLTVRENLELPPARPGGWSTERALEAFPVLRERSHYPGSKLSGGEQQMLATLRVLRSAPKLLLLDEPSEGLAPVIVQRIGDMLQDLRREGLAVILVEQNLKFATRLADRHYVLVDGHVVDEVRADEVEARRSDLLGYLSV</sequence>
<keyword evidence="4 8" id="KW-0067">ATP-binding</keyword>
<gene>
    <name evidence="8" type="ORF">SAMN00790413_05656</name>
</gene>
<evidence type="ECO:0000256" key="3">
    <source>
        <dbReference type="ARBA" id="ARBA00022741"/>
    </source>
</evidence>
<dbReference type="RefSeq" id="WP_084045321.1">
    <property type="nucleotide sequence ID" value="NZ_FWWU01000003.1"/>
</dbReference>
<keyword evidence="5" id="KW-0029">Amino-acid transport</keyword>
<reference evidence="8 9" key="1">
    <citation type="submission" date="2017-04" db="EMBL/GenBank/DDBJ databases">
        <authorList>
            <person name="Afonso C.L."/>
            <person name="Miller P.J."/>
            <person name="Scott M.A."/>
            <person name="Spackman E."/>
            <person name="Goraichik I."/>
            <person name="Dimitrov K.M."/>
            <person name="Suarez D.L."/>
            <person name="Swayne D.E."/>
        </authorList>
    </citation>
    <scope>NUCLEOTIDE SEQUENCE [LARGE SCALE GENOMIC DNA]</scope>
    <source>
        <strain evidence="8 9">KR-140</strain>
    </source>
</reference>
<evidence type="ECO:0000313" key="9">
    <source>
        <dbReference type="Proteomes" id="UP000192582"/>
    </source>
</evidence>
<dbReference type="GO" id="GO:0016887">
    <property type="term" value="F:ATP hydrolysis activity"/>
    <property type="evidence" value="ECO:0007669"/>
    <property type="project" value="InterPro"/>
</dbReference>
<dbReference type="GO" id="GO:0015807">
    <property type="term" value="P:L-amino acid transport"/>
    <property type="evidence" value="ECO:0007669"/>
    <property type="project" value="TreeGrafter"/>
</dbReference>
<keyword evidence="9" id="KW-1185">Reference proteome</keyword>
<dbReference type="Pfam" id="PF00005">
    <property type="entry name" value="ABC_tran"/>
    <property type="match status" value="1"/>
</dbReference>
<dbReference type="PANTHER" id="PTHR43820:SF4">
    <property type="entry name" value="HIGH-AFFINITY BRANCHED-CHAIN AMINO ACID TRANSPORT ATP-BINDING PROTEIN LIVF"/>
    <property type="match status" value="1"/>
</dbReference>
<feature type="region of interest" description="Disordered" evidence="6">
    <location>
        <begin position="1"/>
        <end position="21"/>
    </location>
</feature>
<dbReference type="InterPro" id="IPR003593">
    <property type="entry name" value="AAA+_ATPase"/>
</dbReference>
<dbReference type="GO" id="GO:0005524">
    <property type="term" value="F:ATP binding"/>
    <property type="evidence" value="ECO:0007669"/>
    <property type="project" value="UniProtKB-KW"/>
</dbReference>
<accession>A0A1W1UCV2</accession>
<dbReference type="InterPro" id="IPR003439">
    <property type="entry name" value="ABC_transporter-like_ATP-bd"/>
</dbReference>
<evidence type="ECO:0000256" key="4">
    <source>
        <dbReference type="ARBA" id="ARBA00022840"/>
    </source>
</evidence>
<evidence type="ECO:0000259" key="7">
    <source>
        <dbReference type="PROSITE" id="PS50893"/>
    </source>
</evidence>
<dbReference type="InterPro" id="IPR052156">
    <property type="entry name" value="BCAA_Transport_ATP-bd_LivF"/>
</dbReference>
<dbReference type="AlphaFoldDB" id="A0A1W1UCV2"/>
<dbReference type="EMBL" id="FWWU01000003">
    <property type="protein sequence ID" value="SMB78842.1"/>
    <property type="molecule type" value="Genomic_DNA"/>
</dbReference>
<organism evidence="8 9">
    <name type="scientific">Deinococcus hopiensis KR-140</name>
    <dbReference type="NCBI Taxonomy" id="695939"/>
    <lineage>
        <taxon>Bacteria</taxon>
        <taxon>Thermotogati</taxon>
        <taxon>Deinococcota</taxon>
        <taxon>Deinococci</taxon>
        <taxon>Deinococcales</taxon>
        <taxon>Deinococcaceae</taxon>
        <taxon>Deinococcus</taxon>
    </lineage>
</organism>
<feature type="domain" description="ABC transporter" evidence="7">
    <location>
        <begin position="25"/>
        <end position="252"/>
    </location>
</feature>
<protein>
    <submittedName>
        <fullName evidence="8">Branched-chain amino acid transport system ATP-binding protein</fullName>
    </submittedName>
</protein>
<dbReference type="PANTHER" id="PTHR43820">
    <property type="entry name" value="HIGH-AFFINITY BRANCHED-CHAIN AMINO ACID TRANSPORT ATP-BINDING PROTEIN LIVF"/>
    <property type="match status" value="1"/>
</dbReference>
<dbReference type="Proteomes" id="UP000192582">
    <property type="component" value="Unassembled WGS sequence"/>
</dbReference>
<dbReference type="OrthoDB" id="9776369at2"/>
<proteinExistence type="inferred from homology"/>
<name>A0A1W1UCV2_9DEIO</name>
<dbReference type="Gene3D" id="3.40.50.300">
    <property type="entry name" value="P-loop containing nucleotide triphosphate hydrolases"/>
    <property type="match status" value="1"/>
</dbReference>
<dbReference type="SMART" id="SM00382">
    <property type="entry name" value="AAA"/>
    <property type="match status" value="1"/>
</dbReference>
<dbReference type="InterPro" id="IPR027417">
    <property type="entry name" value="P-loop_NTPase"/>
</dbReference>
<keyword evidence="3" id="KW-0547">Nucleotide-binding</keyword>
<evidence type="ECO:0000256" key="1">
    <source>
        <dbReference type="ARBA" id="ARBA00005417"/>
    </source>
</evidence>
<dbReference type="CDD" id="cd03224">
    <property type="entry name" value="ABC_TM1139_LivF_branched"/>
    <property type="match status" value="1"/>
</dbReference>
<dbReference type="STRING" id="695939.SAMN00790413_05656"/>
<evidence type="ECO:0000313" key="8">
    <source>
        <dbReference type="EMBL" id="SMB78842.1"/>
    </source>
</evidence>